<dbReference type="InterPro" id="IPR039986">
    <property type="entry name" value="CFAP210"/>
</dbReference>
<evidence type="ECO:0000313" key="3">
    <source>
        <dbReference type="Proteomes" id="UP001212152"/>
    </source>
</evidence>
<feature type="compositionally biased region" description="Basic and acidic residues" evidence="1">
    <location>
        <begin position="338"/>
        <end position="369"/>
    </location>
</feature>
<evidence type="ECO:0000313" key="2">
    <source>
        <dbReference type="EMBL" id="KAJ3180917.1"/>
    </source>
</evidence>
<reference evidence="2" key="1">
    <citation type="submission" date="2020-05" db="EMBL/GenBank/DDBJ databases">
        <title>Phylogenomic resolution of chytrid fungi.</title>
        <authorList>
            <person name="Stajich J.E."/>
            <person name="Amses K."/>
            <person name="Simmons R."/>
            <person name="Seto K."/>
            <person name="Myers J."/>
            <person name="Bonds A."/>
            <person name="Quandt C.A."/>
            <person name="Barry K."/>
            <person name="Liu P."/>
            <person name="Grigoriev I."/>
            <person name="Longcore J.E."/>
            <person name="James T.Y."/>
        </authorList>
    </citation>
    <scope>NUCLEOTIDE SEQUENCE</scope>
    <source>
        <strain evidence="2">JEL0379</strain>
    </source>
</reference>
<dbReference type="EMBL" id="JADGJQ010000014">
    <property type="protein sequence ID" value="KAJ3180917.1"/>
    <property type="molecule type" value="Genomic_DNA"/>
</dbReference>
<keyword evidence="3" id="KW-1185">Reference proteome</keyword>
<feature type="compositionally biased region" description="Gly residues" evidence="1">
    <location>
        <begin position="593"/>
        <end position="609"/>
    </location>
</feature>
<dbReference type="Proteomes" id="UP001212152">
    <property type="component" value="Unassembled WGS sequence"/>
</dbReference>
<dbReference type="AlphaFoldDB" id="A0AAD5TN57"/>
<comment type="caution">
    <text evidence="2">The sequence shown here is derived from an EMBL/GenBank/DDBJ whole genome shotgun (WGS) entry which is preliminary data.</text>
</comment>
<feature type="compositionally biased region" description="Basic and acidic residues" evidence="1">
    <location>
        <begin position="513"/>
        <end position="523"/>
    </location>
</feature>
<dbReference type="PANTHER" id="PTHR28663:SF1">
    <property type="entry name" value="CILIA- AND FLAGELLA- ASSOCIATED PROTEIN 210"/>
    <property type="match status" value="1"/>
</dbReference>
<name>A0AAD5TN57_9FUNG</name>
<accession>A0AAD5TN57</accession>
<proteinExistence type="predicted"/>
<feature type="region of interest" description="Disordered" evidence="1">
    <location>
        <begin position="501"/>
        <end position="619"/>
    </location>
</feature>
<sequence>MSVGILQQNIGPNLGFYPGNGYTSTTAPRTHASARSHRGDTVVISALNLKHLTQEIDGAGVEEKLRAMQKADRDRRHTLSKNRISSWDNTVLGLRRRRLQARTDRIDADEQDRLAVDRAYAAKERARRQECIERAKRLQYAETDLVKQFHSKVVLFETLRERDMQLEMKKHVAGAEKAIDMTFFHAAAAEIARGNAKDMQAEIEKRKRGVLVQNVQLQQAQEKRAREAREAEQNDTLENTLITSSHFASAEATLPRKRAQQAAFRAQLARQQHDAATRAATAEQVELHRAQAADSWVARKRLQVAKKKELELEHKARASKRKQQSGEESARKAQAAEARVDAQVRKAMADRDERESALQRREAAKRWKQGEDIAESYRDHLVREEAARKEREVEEAATLRNYLAVEAATAAERRAKAEEVLQKGKDLQEHHLRDIAQHAIKRESAAQASMLEAARAAQKQASEITDLHAYMRGLANEPWAKPNTRLQLFVDAETAEKVITTAGGPASSSSSAGDHRGWVDTGRRLGFGSRQSQQQQQQQQQMQQDRDGVVVVRPSTVAGGGPASRPQSCARLVRGETTLPGRVSASNSRPGSSGKGGDDGGIIGSGLGVMGLPALPTRA</sequence>
<feature type="compositionally biased region" description="Low complexity" evidence="1">
    <location>
        <begin position="531"/>
        <end position="543"/>
    </location>
</feature>
<gene>
    <name evidence="2" type="ORF">HDU87_001563</name>
</gene>
<feature type="region of interest" description="Disordered" evidence="1">
    <location>
        <begin position="313"/>
        <end position="369"/>
    </location>
</feature>
<feature type="compositionally biased region" description="Low complexity" evidence="1">
    <location>
        <begin position="502"/>
        <end position="512"/>
    </location>
</feature>
<protein>
    <recommendedName>
        <fullName evidence="4">Trichohyalin-plectin-homology domain-containing protein</fullName>
    </recommendedName>
</protein>
<evidence type="ECO:0008006" key="4">
    <source>
        <dbReference type="Google" id="ProtNLM"/>
    </source>
</evidence>
<organism evidence="2 3">
    <name type="scientific">Geranomyces variabilis</name>
    <dbReference type="NCBI Taxonomy" id="109894"/>
    <lineage>
        <taxon>Eukaryota</taxon>
        <taxon>Fungi</taxon>
        <taxon>Fungi incertae sedis</taxon>
        <taxon>Chytridiomycota</taxon>
        <taxon>Chytridiomycota incertae sedis</taxon>
        <taxon>Chytridiomycetes</taxon>
        <taxon>Spizellomycetales</taxon>
        <taxon>Powellomycetaceae</taxon>
        <taxon>Geranomyces</taxon>
    </lineage>
</organism>
<evidence type="ECO:0000256" key="1">
    <source>
        <dbReference type="SAM" id="MobiDB-lite"/>
    </source>
</evidence>
<dbReference type="PANTHER" id="PTHR28663">
    <property type="entry name" value="COILED-COIL DOMAIN-CONTAINING PROTEIN 173"/>
    <property type="match status" value="1"/>
</dbReference>